<gene>
    <name evidence="2" type="ORF">SAMN03097708_02174</name>
</gene>
<feature type="transmembrane region" description="Helical" evidence="1">
    <location>
        <begin position="53"/>
        <end position="74"/>
    </location>
</feature>
<dbReference type="EMBL" id="FMWD01000006">
    <property type="protein sequence ID" value="SCZ61654.1"/>
    <property type="molecule type" value="Genomic_DNA"/>
</dbReference>
<feature type="transmembrane region" description="Helical" evidence="1">
    <location>
        <begin position="149"/>
        <end position="178"/>
    </location>
</feature>
<name>A0A1G5QIM3_9GAMM</name>
<dbReference type="STRING" id="415747.SAMN03097708_02174"/>
<feature type="transmembrane region" description="Helical" evidence="1">
    <location>
        <begin position="250"/>
        <end position="276"/>
    </location>
</feature>
<keyword evidence="3" id="KW-1185">Reference proteome</keyword>
<keyword evidence="1" id="KW-1133">Transmembrane helix</keyword>
<evidence type="ECO:0000256" key="1">
    <source>
        <dbReference type="SAM" id="Phobius"/>
    </source>
</evidence>
<dbReference type="Proteomes" id="UP000199648">
    <property type="component" value="Unassembled WGS sequence"/>
</dbReference>
<accession>A0A1G5QIM3</accession>
<evidence type="ECO:0000313" key="3">
    <source>
        <dbReference type="Proteomes" id="UP000199648"/>
    </source>
</evidence>
<keyword evidence="1" id="KW-0812">Transmembrane</keyword>
<evidence type="ECO:0008006" key="4">
    <source>
        <dbReference type="Google" id="ProtNLM"/>
    </source>
</evidence>
<evidence type="ECO:0000313" key="2">
    <source>
        <dbReference type="EMBL" id="SCZ61654.1"/>
    </source>
</evidence>
<protein>
    <recommendedName>
        <fullName evidence="4">Transmembrane protein</fullName>
    </recommendedName>
</protein>
<sequence length="427" mass="45558">MARMNAAALSLEQAPPISVPVRFFLTAPVFGAAAALILLVSGGEVLSSRWAPLTLAVTHLLTLGFLAMVMIGAVQQLLPVLVGSPVPRAKWVSRILHPLLTLGVVSLVAGFAGGGTVLMHGATVLLGSGFLVFLAVTAFSLLRARSGHFTVAAMALSTFALAITVALGLYLALGYAGAVPMARQYTNLHLGWGLIGWVVLLLAGVAYQVVPMFQITPDYPRPLMRLLAPGLFVLLGVWSLGRAMSMVPDAIATIAAGLIAAGVLLFALATVCLQVRRKRRLPDVTLDFWRMAMASLVVVVLVWAVGQALDNIPELLLGVLFIAGFAMSAVNGMLYKIVPFLVWLHLNNQRQSAGLSLVGVPNMRKIIPEPAMRWQFRVQAGALVLLAAAAVWPVLTSPAGLLLFISMVWLGWNLLGAMRLYRRTLRA</sequence>
<feature type="transmembrane region" description="Helical" evidence="1">
    <location>
        <begin position="374"/>
        <end position="395"/>
    </location>
</feature>
<feature type="transmembrane region" description="Helical" evidence="1">
    <location>
        <begin position="315"/>
        <end position="335"/>
    </location>
</feature>
<feature type="transmembrane region" description="Helical" evidence="1">
    <location>
        <begin position="124"/>
        <end position="142"/>
    </location>
</feature>
<organism evidence="2 3">
    <name type="scientific">Thiohalomonas denitrificans</name>
    <dbReference type="NCBI Taxonomy" id="415747"/>
    <lineage>
        <taxon>Bacteria</taxon>
        <taxon>Pseudomonadati</taxon>
        <taxon>Pseudomonadota</taxon>
        <taxon>Gammaproteobacteria</taxon>
        <taxon>Thiohalomonadales</taxon>
        <taxon>Thiohalomonadaceae</taxon>
        <taxon>Thiohalomonas</taxon>
    </lineage>
</organism>
<reference evidence="2 3" key="1">
    <citation type="submission" date="2016-10" db="EMBL/GenBank/DDBJ databases">
        <authorList>
            <person name="de Groot N.N."/>
        </authorList>
    </citation>
    <scope>NUCLEOTIDE SEQUENCE [LARGE SCALE GENOMIC DNA]</scope>
    <source>
        <strain evidence="2 3">HLD2</strain>
    </source>
</reference>
<dbReference type="RefSeq" id="WP_217631967.1">
    <property type="nucleotide sequence ID" value="NZ_FMWD01000006.1"/>
</dbReference>
<feature type="transmembrane region" description="Helical" evidence="1">
    <location>
        <begin position="288"/>
        <end position="309"/>
    </location>
</feature>
<dbReference type="AlphaFoldDB" id="A0A1G5QIM3"/>
<proteinExistence type="predicted"/>
<feature type="transmembrane region" description="Helical" evidence="1">
    <location>
        <begin position="222"/>
        <end position="244"/>
    </location>
</feature>
<feature type="transmembrane region" description="Helical" evidence="1">
    <location>
        <begin position="190"/>
        <end position="210"/>
    </location>
</feature>
<feature type="transmembrane region" description="Helical" evidence="1">
    <location>
        <begin position="401"/>
        <end position="421"/>
    </location>
</feature>
<feature type="transmembrane region" description="Helical" evidence="1">
    <location>
        <begin position="21"/>
        <end position="41"/>
    </location>
</feature>
<keyword evidence="1" id="KW-0472">Membrane</keyword>
<feature type="transmembrane region" description="Helical" evidence="1">
    <location>
        <begin position="95"/>
        <end position="118"/>
    </location>
</feature>